<dbReference type="SUPFAM" id="SSF69593">
    <property type="entry name" value="Glycerol-3-phosphate (1)-acyltransferase"/>
    <property type="match status" value="1"/>
</dbReference>
<feature type="domain" description="Phospholipid/glycerol acyltransferase" evidence="5">
    <location>
        <begin position="94"/>
        <end position="202"/>
    </location>
</feature>
<evidence type="ECO:0000256" key="3">
    <source>
        <dbReference type="ARBA" id="ARBA00023315"/>
    </source>
</evidence>
<comment type="pathway">
    <text evidence="1">Lipid metabolism.</text>
</comment>
<dbReference type="Proteomes" id="UP001556220">
    <property type="component" value="Unassembled WGS sequence"/>
</dbReference>
<feature type="transmembrane region" description="Helical" evidence="4">
    <location>
        <begin position="20"/>
        <end position="47"/>
    </location>
</feature>
<comment type="caution">
    <text evidence="6">The sequence shown here is derived from an EMBL/GenBank/DDBJ whole genome shotgun (WGS) entry which is preliminary data.</text>
</comment>
<accession>A0ABV3QAP0</accession>
<reference evidence="6 7" key="1">
    <citation type="submission" date="2024-06" db="EMBL/GenBank/DDBJ databases">
        <authorList>
            <person name="Woo H."/>
        </authorList>
    </citation>
    <scope>NUCLEOTIDE SEQUENCE [LARGE SCALE GENOMIC DNA]</scope>
    <source>
        <strain evidence="6 7">Si-c</strain>
    </source>
</reference>
<keyword evidence="2" id="KW-0808">Transferase</keyword>
<keyword evidence="4" id="KW-0812">Transmembrane</keyword>
<dbReference type="GO" id="GO:0016746">
    <property type="term" value="F:acyltransferase activity"/>
    <property type="evidence" value="ECO:0007669"/>
    <property type="project" value="UniProtKB-KW"/>
</dbReference>
<dbReference type="PANTHER" id="PTHR10434:SF66">
    <property type="entry name" value="PHOSPHOLIPID_GLYCEROL ACYLTRANSFERASE DOMAIN-CONTAINING PROTEIN"/>
    <property type="match status" value="1"/>
</dbReference>
<dbReference type="RefSeq" id="WP_367852967.1">
    <property type="nucleotide sequence ID" value="NZ_JBFOHK010000001.1"/>
</dbReference>
<protein>
    <submittedName>
        <fullName evidence="6">Lysophospholipid acyltransferase family protein</fullName>
    </submittedName>
</protein>
<evidence type="ECO:0000259" key="5">
    <source>
        <dbReference type="SMART" id="SM00563"/>
    </source>
</evidence>
<proteinExistence type="predicted"/>
<keyword evidence="3 6" id="KW-0012">Acyltransferase</keyword>
<keyword evidence="7" id="KW-1185">Reference proteome</keyword>
<evidence type="ECO:0000313" key="7">
    <source>
        <dbReference type="Proteomes" id="UP001556220"/>
    </source>
</evidence>
<organism evidence="6 7">
    <name type="scientific">Rhodanobacter lycopersici</name>
    <dbReference type="NCBI Taxonomy" id="3162487"/>
    <lineage>
        <taxon>Bacteria</taxon>
        <taxon>Pseudomonadati</taxon>
        <taxon>Pseudomonadota</taxon>
        <taxon>Gammaproteobacteria</taxon>
        <taxon>Lysobacterales</taxon>
        <taxon>Rhodanobacteraceae</taxon>
        <taxon>Rhodanobacter</taxon>
    </lineage>
</organism>
<dbReference type="SMART" id="SM00563">
    <property type="entry name" value="PlsC"/>
    <property type="match status" value="1"/>
</dbReference>
<dbReference type="InterPro" id="IPR002123">
    <property type="entry name" value="Plipid/glycerol_acylTrfase"/>
</dbReference>
<dbReference type="Pfam" id="PF01553">
    <property type="entry name" value="Acyltransferase"/>
    <property type="match status" value="1"/>
</dbReference>
<dbReference type="PANTHER" id="PTHR10434">
    <property type="entry name" value="1-ACYL-SN-GLYCEROL-3-PHOSPHATE ACYLTRANSFERASE"/>
    <property type="match status" value="1"/>
</dbReference>
<name>A0ABV3QAP0_9GAMM</name>
<dbReference type="CDD" id="cd07989">
    <property type="entry name" value="LPLAT_AGPAT-like"/>
    <property type="match status" value="1"/>
</dbReference>
<evidence type="ECO:0000256" key="1">
    <source>
        <dbReference type="ARBA" id="ARBA00005189"/>
    </source>
</evidence>
<dbReference type="EMBL" id="JBFOHK010000001">
    <property type="protein sequence ID" value="MEW9570899.1"/>
    <property type="molecule type" value="Genomic_DNA"/>
</dbReference>
<keyword evidence="4" id="KW-1133">Transmembrane helix</keyword>
<gene>
    <name evidence="6" type="ORF">ABQJ54_03995</name>
</gene>
<keyword evidence="4" id="KW-0472">Membrane</keyword>
<evidence type="ECO:0000256" key="2">
    <source>
        <dbReference type="ARBA" id="ARBA00022679"/>
    </source>
</evidence>
<evidence type="ECO:0000256" key="4">
    <source>
        <dbReference type="SAM" id="Phobius"/>
    </source>
</evidence>
<evidence type="ECO:0000313" key="6">
    <source>
        <dbReference type="EMBL" id="MEW9570899.1"/>
    </source>
</evidence>
<sequence>MELATYPLNQRRDAWAWRLLATGASFVLFGLGGLLLRVLILPLLACLPGDAIARRRRARAAISRAFHLHVQFMYRTRVLDFAIDGAERLGRPGQLVVANHPSLIDVVFLASQIRDANCVVKQSLFDNPCTRGPVRTAQYIGNDGSMGMLERAAGVLREGQCLIVFPEGTRTVPGQPPQFHRGAAAIALRGARTVTPVFITVDPPTLTKGQPWYRIPDRRFRVRLRVGADIDPALFSAAAPPPIASRQLNDHLHQLFHRELAAS</sequence>